<evidence type="ECO:0000256" key="1">
    <source>
        <dbReference type="SAM" id="Phobius"/>
    </source>
</evidence>
<gene>
    <name evidence="2" type="ORF">ANHYDRO_02078</name>
</gene>
<feature type="transmembrane region" description="Helical" evidence="1">
    <location>
        <begin position="34"/>
        <end position="50"/>
    </location>
</feature>
<keyword evidence="1" id="KW-1133">Transmembrane helix</keyword>
<evidence type="ECO:0000313" key="3">
    <source>
        <dbReference type="Proteomes" id="UP000005451"/>
    </source>
</evidence>
<feature type="transmembrane region" description="Helical" evidence="1">
    <location>
        <begin position="12"/>
        <end position="28"/>
    </location>
</feature>
<accession>B6WBU5</accession>
<proteinExistence type="predicted"/>
<keyword evidence="1" id="KW-0812">Transmembrane</keyword>
<sequence length="89" mass="10351">MRKNKQIDSFTFLRAVFIIAICIFHSSVRTLPGGFMAVISFFVLSGFLMMKKLDNIENFDLEVFIELIKKKTYKTFTKPVFCACYIFTS</sequence>
<dbReference type="EMBL" id="ABXA01000049">
    <property type="protein sequence ID" value="EEB35114.1"/>
    <property type="molecule type" value="Genomic_DNA"/>
</dbReference>
<reference evidence="2 3" key="2">
    <citation type="submission" date="2008-10" db="EMBL/GenBank/DDBJ databases">
        <title>Draft genome sequence of Anaerococcus hydrogenalis (DSM 7454).</title>
        <authorList>
            <person name="Sudarsanam P."/>
            <person name="Ley R."/>
            <person name="Guruge J."/>
            <person name="Turnbaugh P.J."/>
            <person name="Mahowald M."/>
            <person name="Liep D."/>
            <person name="Gordon J."/>
        </authorList>
    </citation>
    <scope>NUCLEOTIDE SEQUENCE [LARGE SCALE GENOMIC DNA]</scope>
    <source>
        <strain evidence="2 3">DSM 7454</strain>
    </source>
</reference>
<keyword evidence="1" id="KW-0472">Membrane</keyword>
<dbReference type="RefSeq" id="WP_004815928.1">
    <property type="nucleotide sequence ID" value="NZ_ABXA01000049.1"/>
</dbReference>
<organism evidence="2 3">
    <name type="scientific">Anaerococcus hydrogenalis DSM 7454</name>
    <dbReference type="NCBI Taxonomy" id="561177"/>
    <lineage>
        <taxon>Bacteria</taxon>
        <taxon>Bacillati</taxon>
        <taxon>Bacillota</taxon>
        <taxon>Tissierellia</taxon>
        <taxon>Tissierellales</taxon>
        <taxon>Peptoniphilaceae</taxon>
        <taxon>Anaerococcus</taxon>
    </lineage>
</organism>
<dbReference type="AlphaFoldDB" id="B6WBU5"/>
<evidence type="ECO:0000313" key="2">
    <source>
        <dbReference type="EMBL" id="EEB35114.1"/>
    </source>
</evidence>
<reference evidence="2 3" key="1">
    <citation type="submission" date="2008-09" db="EMBL/GenBank/DDBJ databases">
        <authorList>
            <person name="Fulton L."/>
            <person name="Clifton S."/>
            <person name="Fulton B."/>
            <person name="Xu J."/>
            <person name="Minx P."/>
            <person name="Pepin K.H."/>
            <person name="Johnson M."/>
            <person name="Thiruvilangam P."/>
            <person name="Bhonagiri V."/>
            <person name="Nash W.E."/>
            <person name="Mardis E.R."/>
            <person name="Wilson R.K."/>
        </authorList>
    </citation>
    <scope>NUCLEOTIDE SEQUENCE [LARGE SCALE GENOMIC DNA]</scope>
    <source>
        <strain evidence="2 3">DSM 7454</strain>
    </source>
</reference>
<dbReference type="Proteomes" id="UP000005451">
    <property type="component" value="Unassembled WGS sequence"/>
</dbReference>
<name>B6WBU5_9FIRM</name>
<comment type="caution">
    <text evidence="2">The sequence shown here is derived from an EMBL/GenBank/DDBJ whole genome shotgun (WGS) entry which is preliminary data.</text>
</comment>
<evidence type="ECO:0008006" key="4">
    <source>
        <dbReference type="Google" id="ProtNLM"/>
    </source>
</evidence>
<protein>
    <recommendedName>
        <fullName evidence="4">Acyltransferase 3 domain-containing protein</fullName>
    </recommendedName>
</protein>